<feature type="compositionally biased region" description="Basic and acidic residues" evidence="1">
    <location>
        <begin position="30"/>
        <end position="40"/>
    </location>
</feature>
<feature type="compositionally biased region" description="Basic and acidic residues" evidence="1">
    <location>
        <begin position="87"/>
        <end position="97"/>
    </location>
</feature>
<organism evidence="2 3">
    <name type="scientific">Engystomops pustulosus</name>
    <name type="common">Tungara frog</name>
    <name type="synonym">Physalaemus pustulosus</name>
    <dbReference type="NCBI Taxonomy" id="76066"/>
    <lineage>
        <taxon>Eukaryota</taxon>
        <taxon>Metazoa</taxon>
        <taxon>Chordata</taxon>
        <taxon>Craniata</taxon>
        <taxon>Vertebrata</taxon>
        <taxon>Euteleostomi</taxon>
        <taxon>Amphibia</taxon>
        <taxon>Batrachia</taxon>
        <taxon>Anura</taxon>
        <taxon>Neobatrachia</taxon>
        <taxon>Hyloidea</taxon>
        <taxon>Leptodactylidae</taxon>
        <taxon>Leiuperinae</taxon>
        <taxon>Engystomops</taxon>
    </lineage>
</organism>
<sequence>MSDPKGMRGRKADTEVLRGEWGQPGNSPNGERKVGYEKVEVSYAKSSVQKESDGPQNRRKSPGKARSQTSSTHAGPGAHHWLLAPEIEARKSSDGLDKAASPVLQGGAPADSSSSSPPMIGRLVRGAEWRGSEPHNAGMKM</sequence>
<comment type="caution">
    <text evidence="2">The sequence shown here is derived from an EMBL/GenBank/DDBJ whole genome shotgun (WGS) entry which is preliminary data.</text>
</comment>
<accession>A0AAV6YM50</accession>
<keyword evidence="3" id="KW-1185">Reference proteome</keyword>
<name>A0AAV6YM50_ENGPU</name>
<proteinExistence type="predicted"/>
<gene>
    <name evidence="2" type="ORF">GDO81_026720</name>
</gene>
<dbReference type="Proteomes" id="UP000824782">
    <property type="component" value="Unassembled WGS sequence"/>
</dbReference>
<evidence type="ECO:0000256" key="1">
    <source>
        <dbReference type="SAM" id="MobiDB-lite"/>
    </source>
</evidence>
<dbReference type="AlphaFoldDB" id="A0AAV6YM50"/>
<evidence type="ECO:0000313" key="3">
    <source>
        <dbReference type="Proteomes" id="UP000824782"/>
    </source>
</evidence>
<reference evidence="2" key="1">
    <citation type="thesis" date="2020" institute="ProQuest LLC" country="789 East Eisenhower Parkway, Ann Arbor, MI, USA">
        <title>Comparative Genomics and Chromosome Evolution.</title>
        <authorList>
            <person name="Mudd A.B."/>
        </authorList>
    </citation>
    <scope>NUCLEOTIDE SEQUENCE</scope>
    <source>
        <strain evidence="2">237g6f4</strain>
        <tissue evidence="2">Blood</tissue>
    </source>
</reference>
<protein>
    <submittedName>
        <fullName evidence="2">Uncharacterized protein</fullName>
    </submittedName>
</protein>
<feature type="region of interest" description="Disordered" evidence="1">
    <location>
        <begin position="1"/>
        <end position="141"/>
    </location>
</feature>
<dbReference type="EMBL" id="WNYA01046665">
    <property type="protein sequence ID" value="KAG8536282.1"/>
    <property type="molecule type" value="Genomic_DNA"/>
</dbReference>
<evidence type="ECO:0000313" key="2">
    <source>
        <dbReference type="EMBL" id="KAG8536282.1"/>
    </source>
</evidence>